<dbReference type="PANTHER" id="PTHR43594:SF1">
    <property type="entry name" value="QUERCETIN 2,3-DIOXYGENASE PA2418-RELATED"/>
    <property type="match status" value="1"/>
</dbReference>
<dbReference type="InterPro" id="IPR012093">
    <property type="entry name" value="Pirin"/>
</dbReference>
<accession>A0A0Q3IA90</accession>
<dbReference type="AlphaFoldDB" id="A0A0Q3IA90"/>
<feature type="binding site" evidence="2">
    <location>
        <position position="64"/>
    </location>
    <ligand>
        <name>Fe cation</name>
        <dbReference type="ChEBI" id="CHEBI:24875"/>
    </ligand>
</feature>
<feature type="binding site" evidence="2">
    <location>
        <position position="108"/>
    </location>
    <ligand>
        <name>Fe cation</name>
        <dbReference type="ChEBI" id="CHEBI:24875"/>
    </ligand>
</feature>
<reference evidence="6 8" key="1">
    <citation type="submission" date="2015-10" db="EMBL/GenBank/DDBJ databases">
        <title>Draft genome of Bosea thiooxidans.</title>
        <authorList>
            <person name="Wang X."/>
        </authorList>
    </citation>
    <scope>NUCLEOTIDE SEQUENCE [LARGE SCALE GENOMIC DNA]</scope>
    <source>
        <strain evidence="6 8">CGMCC 9174</strain>
    </source>
</reference>
<evidence type="ECO:0000313" key="8">
    <source>
        <dbReference type="Proteomes" id="UP000051562"/>
    </source>
</evidence>
<evidence type="ECO:0000313" key="6">
    <source>
        <dbReference type="EMBL" id="KQK31757.1"/>
    </source>
</evidence>
<organism evidence="6 8">
    <name type="scientific">Bosea thiooxidans</name>
    <dbReference type="NCBI Taxonomy" id="53254"/>
    <lineage>
        <taxon>Bacteria</taxon>
        <taxon>Pseudomonadati</taxon>
        <taxon>Pseudomonadota</taxon>
        <taxon>Alphaproteobacteria</taxon>
        <taxon>Hyphomicrobiales</taxon>
        <taxon>Boseaceae</taxon>
        <taxon>Bosea</taxon>
    </lineage>
</organism>
<gene>
    <name evidence="6" type="ORF">ARD30_02420</name>
    <name evidence="7" type="ORF">SAMN05660750_01329</name>
</gene>
<keyword evidence="8" id="KW-1185">Reference proteome</keyword>
<feature type="binding site" evidence="2">
    <location>
        <position position="62"/>
    </location>
    <ligand>
        <name>Fe cation</name>
        <dbReference type="ChEBI" id="CHEBI:24875"/>
    </ligand>
</feature>
<evidence type="ECO:0000259" key="4">
    <source>
        <dbReference type="Pfam" id="PF02678"/>
    </source>
</evidence>
<evidence type="ECO:0000313" key="9">
    <source>
        <dbReference type="Proteomes" id="UP000190130"/>
    </source>
</evidence>
<evidence type="ECO:0000256" key="1">
    <source>
        <dbReference type="ARBA" id="ARBA00008416"/>
    </source>
</evidence>
<dbReference type="GO" id="GO:0051213">
    <property type="term" value="F:dioxygenase activity"/>
    <property type="evidence" value="ECO:0007669"/>
    <property type="project" value="UniProtKB-KW"/>
</dbReference>
<comment type="similarity">
    <text evidence="1 3">Belongs to the pirin family.</text>
</comment>
<dbReference type="RefSeq" id="WP_055726960.1">
    <property type="nucleotide sequence ID" value="NZ_FUYX01000003.1"/>
</dbReference>
<protein>
    <submittedName>
        <fullName evidence="6">Quercetin 2,3-dioxygenase</fullName>
    </submittedName>
</protein>
<dbReference type="Pfam" id="PF02678">
    <property type="entry name" value="Pirin"/>
    <property type="match status" value="1"/>
</dbReference>
<dbReference type="CDD" id="cd02247">
    <property type="entry name" value="cupin_pirin_C"/>
    <property type="match status" value="1"/>
</dbReference>
<feature type="domain" description="Pirin C-terminal" evidence="5">
    <location>
        <begin position="184"/>
        <end position="285"/>
    </location>
</feature>
<dbReference type="GO" id="GO:0046872">
    <property type="term" value="F:metal ion binding"/>
    <property type="evidence" value="ECO:0007669"/>
    <property type="project" value="UniProtKB-KW"/>
</dbReference>
<keyword evidence="2" id="KW-0479">Metal-binding</keyword>
<evidence type="ECO:0000259" key="5">
    <source>
        <dbReference type="Pfam" id="PF05726"/>
    </source>
</evidence>
<dbReference type="OrthoDB" id="9780903at2"/>
<dbReference type="Proteomes" id="UP000190130">
    <property type="component" value="Unassembled WGS sequence"/>
</dbReference>
<evidence type="ECO:0000256" key="3">
    <source>
        <dbReference type="RuleBase" id="RU003457"/>
    </source>
</evidence>
<dbReference type="PANTHER" id="PTHR43594">
    <property type="entry name" value="QUERCETIN 2,3-DIOXYGENASE"/>
    <property type="match status" value="1"/>
</dbReference>
<keyword evidence="2" id="KW-0408">Iron</keyword>
<evidence type="ECO:0000256" key="2">
    <source>
        <dbReference type="PIRSR" id="PIRSR006232-1"/>
    </source>
</evidence>
<evidence type="ECO:0000313" key="7">
    <source>
        <dbReference type="EMBL" id="SKB57459.1"/>
    </source>
</evidence>
<feature type="domain" description="Pirin N-terminal" evidence="4">
    <location>
        <begin position="30"/>
        <end position="128"/>
    </location>
</feature>
<dbReference type="Gene3D" id="2.60.120.10">
    <property type="entry name" value="Jelly Rolls"/>
    <property type="match status" value="2"/>
</dbReference>
<feature type="binding site" evidence="2">
    <location>
        <position position="106"/>
    </location>
    <ligand>
        <name>Fe cation</name>
        <dbReference type="ChEBI" id="CHEBI:24875"/>
    </ligand>
</feature>
<dbReference type="InterPro" id="IPR053186">
    <property type="entry name" value="QDO-related"/>
</dbReference>
<proteinExistence type="inferred from homology"/>
<dbReference type="InterPro" id="IPR011051">
    <property type="entry name" value="RmlC_Cupin_sf"/>
</dbReference>
<dbReference type="CDD" id="cd02909">
    <property type="entry name" value="cupin_pirin_N"/>
    <property type="match status" value="1"/>
</dbReference>
<dbReference type="Proteomes" id="UP000051562">
    <property type="component" value="Unassembled WGS sequence"/>
</dbReference>
<dbReference type="Pfam" id="PF05726">
    <property type="entry name" value="Pirin_C"/>
    <property type="match status" value="1"/>
</dbReference>
<dbReference type="STRING" id="53254.SAMN05660750_01329"/>
<dbReference type="EMBL" id="LMAR01000012">
    <property type="protein sequence ID" value="KQK31757.1"/>
    <property type="molecule type" value="Genomic_DNA"/>
</dbReference>
<keyword evidence="6" id="KW-0560">Oxidoreductase</keyword>
<dbReference type="InterPro" id="IPR003829">
    <property type="entry name" value="Pirin_N_dom"/>
</dbReference>
<dbReference type="PIRSF" id="PIRSF006232">
    <property type="entry name" value="Pirin"/>
    <property type="match status" value="1"/>
</dbReference>
<keyword evidence="6" id="KW-0223">Dioxygenase</keyword>
<dbReference type="InterPro" id="IPR008778">
    <property type="entry name" value="Pirin_C_dom"/>
</dbReference>
<dbReference type="SUPFAM" id="SSF51182">
    <property type="entry name" value="RmlC-like cupins"/>
    <property type="match status" value="1"/>
</dbReference>
<dbReference type="InterPro" id="IPR014710">
    <property type="entry name" value="RmlC-like_jellyroll"/>
</dbReference>
<reference evidence="7 9" key="2">
    <citation type="submission" date="2017-02" db="EMBL/GenBank/DDBJ databases">
        <authorList>
            <person name="Peterson S.W."/>
        </authorList>
    </citation>
    <scope>NUCLEOTIDE SEQUENCE [LARGE SCALE GENOMIC DNA]</scope>
    <source>
        <strain evidence="7 9">DSM 9653</strain>
    </source>
</reference>
<dbReference type="EMBL" id="FUYX01000003">
    <property type="protein sequence ID" value="SKB57459.1"/>
    <property type="molecule type" value="Genomic_DNA"/>
</dbReference>
<comment type="cofactor">
    <cofactor evidence="2">
        <name>Fe cation</name>
        <dbReference type="ChEBI" id="CHEBI:24875"/>
    </cofactor>
    <text evidence="2">Binds 1 Fe cation per subunit.</text>
</comment>
<sequence>MRKVRGIFGSPDAHWVGDGFPVRSMVSPAVQGASSTSPFLLLDYAGPAEFAPAQRPRGVGVHPHRGFETVTIVYQGEVEHRDSTGKGGLIGPGDVQWMTAASGILHEEFHSQAFTRSGGTLEMVQLWVNLPAKDKSADPGYQTLLDADIPVVALPGGAGTVRVIAGSYDGHAGPARTFTPIEIWDISLNRGGTTSLTLPEGHTLGIVVLRGNVLVNGVDKVREAQFVLLDREGGAVTIEGETDATLLVLGGEPIDEPVAMHGPFVMNTREEIRQAMADFQSGRFGKIPA</sequence>
<name>A0A0Q3IA90_9HYPH</name>